<dbReference type="InterPro" id="IPR000048">
    <property type="entry name" value="IQ_motif_EF-hand-BS"/>
</dbReference>
<dbReference type="Gene3D" id="2.60.40.10">
    <property type="entry name" value="Immunoglobulins"/>
    <property type="match status" value="1"/>
</dbReference>
<dbReference type="InterPro" id="IPR027417">
    <property type="entry name" value="P-loop_NTPase"/>
</dbReference>
<proteinExistence type="predicted"/>
<dbReference type="PROSITE" id="PS50021">
    <property type="entry name" value="CH"/>
    <property type="match status" value="2"/>
</dbReference>
<dbReference type="InterPro" id="IPR031549">
    <property type="entry name" value="ASH"/>
</dbReference>
<feature type="region of interest" description="Disordered" evidence="12">
    <location>
        <begin position="492"/>
        <end position="520"/>
    </location>
</feature>
<evidence type="ECO:0000313" key="15">
    <source>
        <dbReference type="Proteomes" id="UP000694569"/>
    </source>
</evidence>
<keyword evidence="11" id="KW-0131">Cell cycle</keyword>
<evidence type="ECO:0000256" key="4">
    <source>
        <dbReference type="ARBA" id="ARBA00022553"/>
    </source>
</evidence>
<evidence type="ECO:0000256" key="3">
    <source>
        <dbReference type="ARBA" id="ARBA00022490"/>
    </source>
</evidence>
<dbReference type="GO" id="GO:0005516">
    <property type="term" value="F:calmodulin binding"/>
    <property type="evidence" value="ECO:0007669"/>
    <property type="project" value="UniProtKB-KW"/>
</dbReference>
<reference evidence="14" key="1">
    <citation type="submission" date="2025-08" db="UniProtKB">
        <authorList>
            <consortium name="Ensembl"/>
        </authorList>
    </citation>
    <scope>IDENTIFICATION</scope>
</reference>
<dbReference type="Pfam" id="PF00307">
    <property type="entry name" value="CH"/>
    <property type="match status" value="1"/>
</dbReference>
<organism evidence="14 15">
    <name type="scientific">Leptobrachium leishanense</name>
    <name type="common">Leishan spiny toad</name>
    <dbReference type="NCBI Taxonomy" id="445787"/>
    <lineage>
        <taxon>Eukaryota</taxon>
        <taxon>Metazoa</taxon>
        <taxon>Chordata</taxon>
        <taxon>Craniata</taxon>
        <taxon>Vertebrata</taxon>
        <taxon>Euteleostomi</taxon>
        <taxon>Amphibia</taxon>
        <taxon>Batrachia</taxon>
        <taxon>Anura</taxon>
        <taxon>Pelobatoidea</taxon>
        <taxon>Megophryidae</taxon>
        <taxon>Leptobrachium</taxon>
    </lineage>
</organism>
<dbReference type="SUPFAM" id="SSF52540">
    <property type="entry name" value="P-loop containing nucleoside triphosphate hydrolases"/>
    <property type="match status" value="14"/>
</dbReference>
<feature type="region of interest" description="Disordered" evidence="12">
    <location>
        <begin position="170"/>
        <end position="214"/>
    </location>
</feature>
<evidence type="ECO:0000256" key="5">
    <source>
        <dbReference type="ARBA" id="ARBA00022618"/>
    </source>
</evidence>
<name>A0A8C5WK03_9ANUR</name>
<dbReference type="SUPFAM" id="SSF47576">
    <property type="entry name" value="Calponin-homology domain, CH-domain"/>
    <property type="match status" value="1"/>
</dbReference>
<dbReference type="SMART" id="SM00015">
    <property type="entry name" value="IQ"/>
    <property type="match status" value="62"/>
</dbReference>
<dbReference type="GO" id="GO:0007051">
    <property type="term" value="P:spindle organization"/>
    <property type="evidence" value="ECO:0007669"/>
    <property type="project" value="TreeGrafter"/>
</dbReference>
<evidence type="ECO:0000256" key="1">
    <source>
        <dbReference type="ARBA" id="ARBA00004123"/>
    </source>
</evidence>
<evidence type="ECO:0000256" key="11">
    <source>
        <dbReference type="ARBA" id="ARBA00023306"/>
    </source>
</evidence>
<evidence type="ECO:0000256" key="9">
    <source>
        <dbReference type="ARBA" id="ARBA00023054"/>
    </source>
</evidence>
<dbReference type="OrthoDB" id="2148418at2759"/>
<sequence length="3398" mass="397440">MLSISPPTAPAADKTPPGEELPVLSLTHFSRPPFVSFGNVRPGTSRSCRLLVHNPNPEPAQLTVQRLDEKRGFTAAHRDLLIPPSETLPLTITWTPLEEGAVRELVTFVVNDVVKHQAVLLGLAEDKKKNLRGNRAAVKKRDVILGHKAPSLNRKEFAIKGKNKVVDATKNNVRGKPERVRSPLLSRENLALPRKHTAPENEESGAENRTPVHHQSPLAENLQMLSPGSLRRSKTYSVLCVTECTETLEEVTTTMVQTKLHIDEDWTFTDNRTKKRSMSPINPGHNQPLNITCTPGVSTLSPACRALSPTEFYNAEMARLGLSRHNDLNVDLGSCKESLQENASVVSSSTSSPPTIFLTPQTPTSSLESLLRVGHVSDKVQLTPFLSPDQFVKENCITLQSVSPYELSLRSTSLTPSKDSMSSITQEEGRTWQLVNGHVDLKISSDVEEEQINSRLTYCVKKKRGEIINLEEASRNEPKKLPIACATVVKVKGTDREGNPSRPVLKSRRRLSSSELEKADRPSFRAFQSLPIISSEPNDLVEPKNGLPPTSGSSRKRKSADFTSVTDLVGPCVDSLAQSKKINLSKPNIAPHVGNPRKPSHRKSAALKSPGKVKHGPLKTKPAMPKTVKRDVVLPHQSTAKFNVKRVVAVAQSRLSFVKPSKTVIPRHPMPFAAKNMFYDERWMAKQERGFTWWLNFILTPETFAVNKDSTKVNAAALILGEESSHKMSVPKAPTKEEVSFKAYTARCRLNRLRRAACRLFTSEPVVRAIRRLEVEIEARRLLVRKDRHLWKDVGERQKVLNWLLSYNPLWLRVGLETIFGELIALESNSDVTGLAVFILNRLLWNPDIAAEYRHPSVPNLYRDGHEDALSKFTLKKLMLLVFFLDHAKQSRLIDHDPCLFWKDAEFKTSKDLLLAFSRDFLSGEGDLSRHLGYLGLPVSHSQTPLDEFDFAVTNLAVDLHCGIRLVRMMELLTQNWSLSRKLRVPAISRLQKMYNVELGLQVLTERGVQLKDERGTLIASKDIVDRHRERTLALLWKIVFSFQVDVLLNIEQLKEEIGFLKHSYNVQKKLAALRSFTSTDTVKKRESDAFAPENYNERVLLLMEWVNAVCAFYSTKVENFTVCFSDGRILCYLINHYHPSYLPLHAVCQRTTQTTECAESGTLGLNSSSDSENSLDLWPGMCDQGFAASALYKELLENEKMNYSLIHTAVSDLGGIPAMIHHSDMSNTIPDEKIVITYLSFLCARLLDLRKEARAARVIQAAWRKYRLKAEEQLQQRKHKAACVIKAAILRFVKCRRIKKTCAAVVVQKYWRRCQARRKLKMLKEQRMRERRAVIIQRYWRGYVARKNYLKIRHYIVLLQAEVRAKIAVASYRRVLWATRTIQTRLRSWLLARESRKRHLQLKSATIVIQSAFRKRKLRRLQRETEAVLVLQNAFRRWWARKRHAQHKAAITIQTLYRMHRDRQKYLEIRRKMIKLQAWFRCKRQRRDFLSRQRAALTLQTYYRAFKQGRMERECYLHKRSAAISIQMWFRSVKQCRLQRELYCKTTKAIVSLQAACRGWKVRKLQKYRLAAIRIQSEFRRFVCQSKLRSMKAAAVTIQRRYRAMLAGRKERRHYLKLREVVINVQAVWRNKALRANQRRINAAILIQSYLRMNVCRSKYNAMKQACKVIQQRYKAYREAKSQRLLYLTVKRATVTLQAAYRGWNVRRQVGSLHKAASIIQAHYRSYRLRKEYVKMRGAALCIQRCYRARATVKLARVEYMRLKTVAIKLQSCYRGRKVRLEIIQMQRSVVIIQSWYRMHRMHARYRKVKAAAACIQQRYRAAQERRWVQKHYQSLKKAACVLQATWRGRKVRQDIQSMHKAATVIQSQYRMLTQLRHYEELKEATITMQRRYRASKLRNNQVEQYQSIWGSVLCIQAAFRGMQTRRELKKRQEAATVIQRVFKVHLERQRFLALRGAAIVIQQRYRMKVSANLQRSEYVRFRHAVVVLQAACRGLAERRKIRHMHVSATAIQAAFRMYKVRVGYQAMKHASVIIQRWYRARRVSTHERQLFLKRCQSAAIIQAAYRGARERQKLRRMNQAASKIQAVFRMHRCRDGYKKLQWAVGVIQSRYRANKMRDFEVMRYAFMKESVVCIQAAYRAWKARKQERISNEAAAVIQRHFRTYVERKRYLSTKAAVTVIQRWYRGAVLTREHRRRFQEVLKATLCIQASFRGFKVRELELKQEMATRIQSAFRMHRSRASYRAMKSSVSVIQARYRSIALCRRSRTSYLELRQSAIRFQAVYRGVRIRKEVKTMHSAATVIQSSYRMHRQRNRYEHILQATRQIQQRFRATRARNSILQRYQNTRKATVLLQAAFRGMRVRQMIHKNHQSAVLIQRCFKCYVQRKTYTELRCATIHIQRRYKAVLLGRSLRGEFLACRRATVCIQAAYRRFKERKKLAQRHQAVTKIQSVFRMHRLYVQYQSLKLAAASMQRCYRRSIVAKRARANYLQHCKAAKVIQAAYRGFRTRRNLKCMHNAATIIQACYRMHTRRKRFLALQEAVRTVQRRFRANQAMENTRKEYRTIRNAVKRIQMAFRARKSAQEARRSMAAKVIQSEWKMYRARRAFVKIKAAAVLIQASFRGFRTRTWLKEKQKAACLIQRWYRSSHATRLQRMNYVTMRQAAVTIQLAFRGWRARQLAQKRRAATKVQSVIRMVACRKRFLRLRAAALSLQSYYRMHRTMYLYKMKRKAVLTIQRWYRSLLILKHQRENYQQIHRSVVRLQAAVRGHCSRRKLGRMASSAVKIQARWRGFIYRRRFLQQKTSVLIIQRRYRAACIQRTQRDEYLKLKTAAIKLQAIYRGSRVRRLVSRERAACAIQTSYRCYTVRRDYITLIRTVRTMQRHVRVKQERARFLKTQRAVVYIQRRWRETITAKTTRHMFLQKRAAALALQSAFRGHVVRREMKKKRDAACRLQAAYRGYLCRRYLKKLKAAALSVQIRFRAHLKGRRERLEYERVKACVVRLQAYTRGWLLRNEVVYLQRAAHLQRFASVAQQHLCALTIQRRFRLYLALRRARSQICQVICIQRWFRSKLQHRTYLISRGQVVLLQRAVRVWLRRRNEAACKIQRCVRDFLLRRKRDRVKNGILKFQALWRGYTFRKLNDSKVVCALRERLQKVNRETKEEDKLYRRTSVAIEHLLTYKHLSYILAALQHLEVATRLSAVCCEIMARSRAVGVIFTLIRSCNRSIPCMEVIKLAVQVLLNLSKYEGTVQVVYEAERSVAVLLDLMQIYREKAGDKVSEKGGSIFTKACCLLAIFAQNTRRAWEIRSIPKAVDRIRSIYKLTSRKHMMDAERNVSKHRMSTSAFSKTHSSFLATPIRTKVVSRIKPDWVLRKDNMREIVDPLKAIRMVLDTLSIAL</sequence>
<keyword evidence="6" id="KW-0677">Repeat</keyword>
<feature type="region of interest" description="Disordered" evidence="12">
    <location>
        <begin position="535"/>
        <end position="561"/>
    </location>
</feature>
<keyword evidence="15" id="KW-1185">Reference proteome</keyword>
<evidence type="ECO:0000256" key="10">
    <source>
        <dbReference type="ARBA" id="ARBA00023242"/>
    </source>
</evidence>
<evidence type="ECO:0000256" key="12">
    <source>
        <dbReference type="SAM" id="MobiDB-lite"/>
    </source>
</evidence>
<dbReference type="GeneTree" id="ENSGT00560000077332"/>
<feature type="domain" description="Calponin-homology (CH)" evidence="13">
    <location>
        <begin position="908"/>
        <end position="1044"/>
    </location>
</feature>
<protein>
    <submittedName>
        <fullName evidence="14">Assembly factor for spindle microtubules</fullName>
    </submittedName>
</protein>
<dbReference type="InterPro" id="IPR013783">
    <property type="entry name" value="Ig-like_fold"/>
</dbReference>
<dbReference type="Gene3D" id="1.10.418.10">
    <property type="entry name" value="Calponin-like domain"/>
    <property type="match status" value="2"/>
</dbReference>
<dbReference type="GO" id="GO:0005737">
    <property type="term" value="C:cytoplasm"/>
    <property type="evidence" value="ECO:0007669"/>
    <property type="project" value="UniProtKB-SubCell"/>
</dbReference>
<keyword evidence="3" id="KW-0963">Cytoplasm</keyword>
<evidence type="ECO:0000256" key="8">
    <source>
        <dbReference type="ARBA" id="ARBA00022860"/>
    </source>
</evidence>
<feature type="region of interest" description="Disordered" evidence="12">
    <location>
        <begin position="1"/>
        <end position="20"/>
    </location>
</feature>
<feature type="compositionally biased region" description="Basic residues" evidence="12">
    <location>
        <begin position="598"/>
        <end position="618"/>
    </location>
</feature>
<evidence type="ECO:0000256" key="7">
    <source>
        <dbReference type="ARBA" id="ARBA00022776"/>
    </source>
</evidence>
<keyword evidence="9" id="KW-0175">Coiled coil</keyword>
<keyword evidence="5" id="KW-0132">Cell division</keyword>
<dbReference type="InterPro" id="IPR051185">
    <property type="entry name" value="ASPM"/>
</dbReference>
<dbReference type="GO" id="GO:0051295">
    <property type="term" value="P:establishment of meiotic spindle localization"/>
    <property type="evidence" value="ECO:0007669"/>
    <property type="project" value="TreeGrafter"/>
</dbReference>
<keyword evidence="10" id="KW-0539">Nucleus</keyword>
<dbReference type="InterPro" id="IPR001715">
    <property type="entry name" value="CH_dom"/>
</dbReference>
<dbReference type="GO" id="GO:0005634">
    <property type="term" value="C:nucleus"/>
    <property type="evidence" value="ECO:0007669"/>
    <property type="project" value="UniProtKB-SubCell"/>
</dbReference>
<evidence type="ECO:0000256" key="2">
    <source>
        <dbReference type="ARBA" id="ARBA00004496"/>
    </source>
</evidence>
<dbReference type="PROSITE" id="PS50096">
    <property type="entry name" value="IQ"/>
    <property type="match status" value="42"/>
</dbReference>
<dbReference type="GO" id="GO:0000278">
    <property type="term" value="P:mitotic cell cycle"/>
    <property type="evidence" value="ECO:0007669"/>
    <property type="project" value="Ensembl"/>
</dbReference>
<gene>
    <name evidence="14" type="primary">ASPM</name>
</gene>
<evidence type="ECO:0000259" key="13">
    <source>
        <dbReference type="PROSITE" id="PS50021"/>
    </source>
</evidence>
<dbReference type="InterPro" id="IPR036872">
    <property type="entry name" value="CH_dom_sf"/>
</dbReference>
<dbReference type="PANTHER" id="PTHR22706:SF1">
    <property type="entry name" value="ASSEMBLY FACTOR FOR SPINDLE MICROTUBULES"/>
    <property type="match status" value="1"/>
</dbReference>
<dbReference type="PANTHER" id="PTHR22706">
    <property type="entry name" value="ASSEMBLY FACTOR FOR SPINDLE MICROTUBULES"/>
    <property type="match status" value="1"/>
</dbReference>
<dbReference type="GO" id="GO:0000922">
    <property type="term" value="C:spindle pole"/>
    <property type="evidence" value="ECO:0007669"/>
    <property type="project" value="TreeGrafter"/>
</dbReference>
<feature type="domain" description="Calponin-homology (CH)" evidence="13">
    <location>
        <begin position="1097"/>
        <end position="1248"/>
    </location>
</feature>
<dbReference type="Proteomes" id="UP000694569">
    <property type="component" value="Unplaced"/>
</dbReference>
<dbReference type="Gene3D" id="1.20.5.190">
    <property type="match status" value="28"/>
</dbReference>
<dbReference type="CDD" id="cd21223">
    <property type="entry name" value="CH_ASPM_rpt1"/>
    <property type="match status" value="1"/>
</dbReference>
<dbReference type="Pfam" id="PF15780">
    <property type="entry name" value="ASH"/>
    <property type="match status" value="1"/>
</dbReference>
<dbReference type="SMART" id="SM00033">
    <property type="entry name" value="CH"/>
    <property type="match status" value="2"/>
</dbReference>
<dbReference type="FunFam" id="1.10.418.10:FF:000051">
    <property type="entry name" value="Abnormal spindle-like microcephaly-associated protein homolog"/>
    <property type="match status" value="1"/>
</dbReference>
<evidence type="ECO:0000256" key="6">
    <source>
        <dbReference type="ARBA" id="ARBA00022737"/>
    </source>
</evidence>
<evidence type="ECO:0000313" key="14">
    <source>
        <dbReference type="Ensembl" id="ENSLLEP00000043549.1"/>
    </source>
</evidence>
<reference evidence="14" key="2">
    <citation type="submission" date="2025-09" db="UniProtKB">
        <authorList>
            <consortium name="Ensembl"/>
        </authorList>
    </citation>
    <scope>IDENTIFICATION</scope>
</reference>
<dbReference type="CDD" id="cd23767">
    <property type="entry name" value="IQCD"/>
    <property type="match status" value="2"/>
</dbReference>
<dbReference type="FunFam" id="1.20.5.190:FF:000008">
    <property type="entry name" value="Abnormal spindle-like microcephaly-associated protein homolog"/>
    <property type="match status" value="8"/>
</dbReference>
<dbReference type="Ensembl" id="ENSLLET00000045285.1">
    <property type="protein sequence ID" value="ENSLLEP00000043549.1"/>
    <property type="gene ID" value="ENSLLEG00000027681.1"/>
</dbReference>
<comment type="subcellular location">
    <subcellularLocation>
        <location evidence="2">Cytoplasm</location>
    </subcellularLocation>
    <subcellularLocation>
        <location evidence="1">Nucleus</location>
    </subcellularLocation>
</comment>
<dbReference type="CDD" id="cd21224">
    <property type="entry name" value="CH_ASPM_rpt2"/>
    <property type="match status" value="1"/>
</dbReference>
<keyword evidence="7" id="KW-0498">Mitosis</keyword>
<dbReference type="GO" id="GO:0051301">
    <property type="term" value="P:cell division"/>
    <property type="evidence" value="ECO:0007669"/>
    <property type="project" value="UniProtKB-KW"/>
</dbReference>
<feature type="region of interest" description="Disordered" evidence="12">
    <location>
        <begin position="586"/>
        <end position="623"/>
    </location>
</feature>
<accession>A0A8C5WK03</accession>
<dbReference type="Pfam" id="PF00612">
    <property type="entry name" value="IQ"/>
    <property type="match status" value="35"/>
</dbReference>
<keyword evidence="8" id="KW-0112">Calmodulin-binding</keyword>
<keyword evidence="4" id="KW-0597">Phosphoprotein</keyword>